<dbReference type="Proteomes" id="UP000521943">
    <property type="component" value="Unassembled WGS sequence"/>
</dbReference>
<organism evidence="2 3">
    <name type="scientific">Ephemerocybe angulata</name>
    <dbReference type="NCBI Taxonomy" id="980116"/>
    <lineage>
        <taxon>Eukaryota</taxon>
        <taxon>Fungi</taxon>
        <taxon>Dikarya</taxon>
        <taxon>Basidiomycota</taxon>
        <taxon>Agaricomycotina</taxon>
        <taxon>Agaricomycetes</taxon>
        <taxon>Agaricomycetidae</taxon>
        <taxon>Agaricales</taxon>
        <taxon>Agaricineae</taxon>
        <taxon>Psathyrellaceae</taxon>
        <taxon>Ephemerocybe</taxon>
    </lineage>
</organism>
<evidence type="ECO:0000313" key="3">
    <source>
        <dbReference type="Proteomes" id="UP000521943"/>
    </source>
</evidence>
<dbReference type="EMBL" id="JACGCI010000052">
    <property type="protein sequence ID" value="KAF6751210.1"/>
    <property type="molecule type" value="Genomic_DNA"/>
</dbReference>
<keyword evidence="3" id="KW-1185">Reference proteome</keyword>
<evidence type="ECO:0000313" key="2">
    <source>
        <dbReference type="EMBL" id="KAF6751210.1"/>
    </source>
</evidence>
<feature type="compositionally biased region" description="Low complexity" evidence="1">
    <location>
        <begin position="326"/>
        <end position="337"/>
    </location>
</feature>
<dbReference type="AlphaFoldDB" id="A0A8H6HR43"/>
<sequence length="472" mass="52386">MSTPQYPDGTDFATEYEAKKGRFRVLNPYIDRYSFEALNIYHSHVDRIYSSPGWNINLAGHWPMRAAFLALYLETVFGIKLTQKTAANKVEKYRRYDDLPKQATRARQTSSRIEHEGRNVKPRVWSLNYDGSPSVLEIRLPIRFTVSSSTSRKWFASTSTSEHDSSPSLLSVAITGGSTSKARVHLTSPWNTKHKGVFTFEGREAIEPSKACMALHHGDTRSTSCQFTKSIQQAIDDADSQGSSANRAPAFQVELAVELNTKSIFLNNLLSYSFPNIPPTTELKVILEFSLDPNVDNLAKINDPPHMSPGHSPSSNCPRDAFPGYTSPSPATTTPTSDINAQNFWKPWGVQPVDNLQAYSQNTTTPSENPIARQSDEDHTPLPSATLPQWPAVCSSVDLPTDSALDPNRIFDIQNVDIDPFYSQLFSAYAGWSYTTNGDEVAYVQGLEGVQGSDYDIHTVGDGCFAYSAQYL</sequence>
<feature type="region of interest" description="Disordered" evidence="1">
    <location>
        <begin position="360"/>
        <end position="382"/>
    </location>
</feature>
<name>A0A8H6HR43_9AGAR</name>
<feature type="compositionally biased region" description="Low complexity" evidence="1">
    <location>
        <begin position="304"/>
        <end position="315"/>
    </location>
</feature>
<reference evidence="2 3" key="1">
    <citation type="submission" date="2020-07" db="EMBL/GenBank/DDBJ databases">
        <title>Comparative genomics of pyrophilous fungi reveals a link between fire events and developmental genes.</title>
        <authorList>
            <consortium name="DOE Joint Genome Institute"/>
            <person name="Steindorff A.S."/>
            <person name="Carver A."/>
            <person name="Calhoun S."/>
            <person name="Stillman K."/>
            <person name="Liu H."/>
            <person name="Lipzen A."/>
            <person name="Pangilinan J."/>
            <person name="Labutti K."/>
            <person name="Bruns T.D."/>
            <person name="Grigoriev I.V."/>
        </authorList>
    </citation>
    <scope>NUCLEOTIDE SEQUENCE [LARGE SCALE GENOMIC DNA]</scope>
    <source>
        <strain evidence="2 3">CBS 144469</strain>
    </source>
</reference>
<protein>
    <submittedName>
        <fullName evidence="2">Uncharacterized protein</fullName>
    </submittedName>
</protein>
<evidence type="ECO:0000256" key="1">
    <source>
        <dbReference type="SAM" id="MobiDB-lite"/>
    </source>
</evidence>
<accession>A0A8H6HR43</accession>
<comment type="caution">
    <text evidence="2">The sequence shown here is derived from an EMBL/GenBank/DDBJ whole genome shotgun (WGS) entry which is preliminary data.</text>
</comment>
<feature type="region of interest" description="Disordered" evidence="1">
    <location>
        <begin position="301"/>
        <end position="340"/>
    </location>
</feature>
<proteinExistence type="predicted"/>
<gene>
    <name evidence="2" type="ORF">DFP72DRAFT_851142</name>
</gene>